<dbReference type="Proteomes" id="UP000029223">
    <property type="component" value="Unassembled WGS sequence"/>
</dbReference>
<name>A0ABQ0JBV7_9VIBR</name>
<reference evidence="2" key="1">
    <citation type="submission" date="2014-09" db="EMBL/GenBank/DDBJ databases">
        <title>Vibrio variabilis JCM 19239. (C206) whole genome shotgun sequence.</title>
        <authorList>
            <person name="Sawabe T."/>
            <person name="Meirelles P."/>
            <person name="Nakanishi M."/>
            <person name="Sayaka M."/>
            <person name="Hattori M."/>
            <person name="Ohkuma M."/>
        </authorList>
    </citation>
    <scope>NUCLEOTIDE SEQUENCE [LARGE SCALE GENOMIC DNA]</scope>
    <source>
        <strain evidence="2">JCM 19239</strain>
    </source>
</reference>
<sequence>MFQRLLNERIFKTIRSDNSLDYNPHAYGFADEGNGIAAWSFFANVDPDDEERAAKLFETVANDILNGFEKTERDQVVAQLKSDLALG</sequence>
<dbReference type="EMBL" id="BBMS01000016">
    <property type="protein sequence ID" value="GAL26244.1"/>
    <property type="molecule type" value="Genomic_DNA"/>
</dbReference>
<keyword evidence="2" id="KW-1185">Reference proteome</keyword>
<protein>
    <submittedName>
        <fullName evidence="1">Uncharacterized protein</fullName>
    </submittedName>
</protein>
<dbReference type="InterPro" id="IPR011249">
    <property type="entry name" value="Metalloenz_LuxS/M16"/>
</dbReference>
<gene>
    <name evidence="1" type="ORF">JCM19239_916</name>
</gene>
<evidence type="ECO:0000313" key="2">
    <source>
        <dbReference type="Proteomes" id="UP000029223"/>
    </source>
</evidence>
<dbReference type="Gene3D" id="3.30.830.10">
    <property type="entry name" value="Metalloenzyme, LuxS/M16 peptidase-like"/>
    <property type="match status" value="1"/>
</dbReference>
<dbReference type="SUPFAM" id="SSF63411">
    <property type="entry name" value="LuxS/MPP-like metallohydrolase"/>
    <property type="match status" value="1"/>
</dbReference>
<organism evidence="1 2">
    <name type="scientific">Vibrio variabilis</name>
    <dbReference type="NCBI Taxonomy" id="990271"/>
    <lineage>
        <taxon>Bacteria</taxon>
        <taxon>Pseudomonadati</taxon>
        <taxon>Pseudomonadota</taxon>
        <taxon>Gammaproteobacteria</taxon>
        <taxon>Vibrionales</taxon>
        <taxon>Vibrionaceae</taxon>
        <taxon>Vibrio</taxon>
    </lineage>
</organism>
<proteinExistence type="predicted"/>
<evidence type="ECO:0000313" key="1">
    <source>
        <dbReference type="EMBL" id="GAL26244.1"/>
    </source>
</evidence>
<comment type="caution">
    <text evidence="1">The sequence shown here is derived from an EMBL/GenBank/DDBJ whole genome shotgun (WGS) entry which is preliminary data.</text>
</comment>
<accession>A0ABQ0JBV7</accession>